<dbReference type="RefSeq" id="WP_081893015.1">
    <property type="nucleotide sequence ID" value="NZ_JGZO01000017.1"/>
</dbReference>
<dbReference type="GO" id="GO:0005615">
    <property type="term" value="C:extracellular space"/>
    <property type="evidence" value="ECO:0007669"/>
    <property type="project" value="TreeGrafter"/>
</dbReference>
<keyword evidence="10" id="KW-0862">Zinc</keyword>
<dbReference type="InterPro" id="IPR027268">
    <property type="entry name" value="Peptidase_M4/M1_CTD_sf"/>
</dbReference>
<dbReference type="NCBIfam" id="TIGR02412">
    <property type="entry name" value="pepN_strep_liv"/>
    <property type="match status" value="1"/>
</dbReference>
<dbReference type="GO" id="GO:0005737">
    <property type="term" value="C:cytoplasm"/>
    <property type="evidence" value="ECO:0007669"/>
    <property type="project" value="TreeGrafter"/>
</dbReference>
<dbReference type="SUPFAM" id="SSF63737">
    <property type="entry name" value="Leukotriene A4 hydrolase N-terminal domain"/>
    <property type="match status" value="1"/>
</dbReference>
<dbReference type="Pfam" id="PF17900">
    <property type="entry name" value="Peptidase_M1_N"/>
    <property type="match status" value="1"/>
</dbReference>
<feature type="domain" description="Peptidase M1 membrane alanine aminopeptidase" evidence="14">
    <location>
        <begin position="248"/>
        <end position="462"/>
    </location>
</feature>
<dbReference type="InterPro" id="IPR012778">
    <property type="entry name" value="Pept_M1_aminopeptidase"/>
</dbReference>
<dbReference type="EMBL" id="JGZO01000017">
    <property type="protein sequence ID" value="KFI92058.1"/>
    <property type="molecule type" value="Genomic_DNA"/>
</dbReference>
<dbReference type="GO" id="GO:0016020">
    <property type="term" value="C:membrane"/>
    <property type="evidence" value="ECO:0007669"/>
    <property type="project" value="TreeGrafter"/>
</dbReference>
<reference evidence="17 18" key="1">
    <citation type="submission" date="2014-03" db="EMBL/GenBank/DDBJ databases">
        <title>Genomics of Bifidobacteria.</title>
        <authorList>
            <person name="Ventura M."/>
            <person name="Milani C."/>
            <person name="Lugli G.A."/>
        </authorList>
    </citation>
    <scope>NUCLEOTIDE SEQUENCE [LARGE SCALE GENOMIC DNA]</scope>
    <source>
        <strain evidence="17 18">LMG 21589</strain>
    </source>
</reference>
<dbReference type="AlphaFoldDB" id="A0A087D958"/>
<name>A0A087D958_9BIFI</name>
<dbReference type="Gene3D" id="2.60.40.1730">
    <property type="entry name" value="tricorn interacting facor f3 domain"/>
    <property type="match status" value="1"/>
</dbReference>
<evidence type="ECO:0000256" key="9">
    <source>
        <dbReference type="ARBA" id="ARBA00022801"/>
    </source>
</evidence>
<dbReference type="CDD" id="cd09602">
    <property type="entry name" value="M1_APN"/>
    <property type="match status" value="1"/>
</dbReference>
<dbReference type="PANTHER" id="PTHR11533">
    <property type="entry name" value="PROTEASE M1 ZINC METALLOPROTEASE"/>
    <property type="match status" value="1"/>
</dbReference>
<comment type="caution">
    <text evidence="17">The sequence shown here is derived from an EMBL/GenBank/DDBJ whole genome shotgun (WGS) entry which is preliminary data.</text>
</comment>
<dbReference type="Proteomes" id="UP000029033">
    <property type="component" value="Unassembled WGS sequence"/>
</dbReference>
<evidence type="ECO:0000313" key="17">
    <source>
        <dbReference type="EMBL" id="KFI92058.1"/>
    </source>
</evidence>
<evidence type="ECO:0000256" key="10">
    <source>
        <dbReference type="ARBA" id="ARBA00022833"/>
    </source>
</evidence>
<dbReference type="InterPro" id="IPR024571">
    <property type="entry name" value="ERAP1-like_C_dom"/>
</dbReference>
<evidence type="ECO:0000256" key="5">
    <source>
        <dbReference type="ARBA" id="ARBA00015611"/>
    </source>
</evidence>
<evidence type="ECO:0000259" key="15">
    <source>
        <dbReference type="Pfam" id="PF11838"/>
    </source>
</evidence>
<dbReference type="GO" id="GO:0043171">
    <property type="term" value="P:peptide catabolic process"/>
    <property type="evidence" value="ECO:0007669"/>
    <property type="project" value="TreeGrafter"/>
</dbReference>
<dbReference type="PANTHER" id="PTHR11533:SF174">
    <property type="entry name" value="PUROMYCIN-SENSITIVE AMINOPEPTIDASE-RELATED"/>
    <property type="match status" value="1"/>
</dbReference>
<evidence type="ECO:0000256" key="12">
    <source>
        <dbReference type="ARBA" id="ARBA00029811"/>
    </source>
</evidence>
<organism evidence="17 18">
    <name type="scientific">Bifidobacterium scardovii</name>
    <dbReference type="NCBI Taxonomy" id="158787"/>
    <lineage>
        <taxon>Bacteria</taxon>
        <taxon>Bacillati</taxon>
        <taxon>Actinomycetota</taxon>
        <taxon>Actinomycetes</taxon>
        <taxon>Bifidobacteriales</taxon>
        <taxon>Bifidobacteriaceae</taxon>
        <taxon>Bifidobacterium</taxon>
    </lineage>
</organism>
<dbReference type="GO" id="GO:0006508">
    <property type="term" value="P:proteolysis"/>
    <property type="evidence" value="ECO:0007669"/>
    <property type="project" value="UniProtKB-KW"/>
</dbReference>
<keyword evidence="11" id="KW-0482">Metalloprotease</keyword>
<dbReference type="Pfam" id="PF11838">
    <property type="entry name" value="ERAP1_C"/>
    <property type="match status" value="1"/>
</dbReference>
<dbReference type="PRINTS" id="PR00756">
    <property type="entry name" value="ALADIPTASE"/>
</dbReference>
<dbReference type="STRING" id="158787.BSCA_2457"/>
<dbReference type="GO" id="GO:0008270">
    <property type="term" value="F:zinc ion binding"/>
    <property type="evidence" value="ECO:0007669"/>
    <property type="project" value="InterPro"/>
</dbReference>
<evidence type="ECO:0000256" key="6">
    <source>
        <dbReference type="ARBA" id="ARBA00022438"/>
    </source>
</evidence>
<dbReference type="EC" id="3.4.11.2" evidence="4"/>
<evidence type="ECO:0000256" key="11">
    <source>
        <dbReference type="ARBA" id="ARBA00023049"/>
    </source>
</evidence>
<evidence type="ECO:0000256" key="8">
    <source>
        <dbReference type="ARBA" id="ARBA00022723"/>
    </source>
</evidence>
<proteinExistence type="inferred from homology"/>
<keyword evidence="9 17" id="KW-0378">Hydrolase</keyword>
<dbReference type="FunFam" id="1.10.390.10:FF:000006">
    <property type="entry name" value="Puromycin-sensitive aminopeptidase"/>
    <property type="match status" value="1"/>
</dbReference>
<dbReference type="InterPro" id="IPR014782">
    <property type="entry name" value="Peptidase_M1_dom"/>
</dbReference>
<dbReference type="InterPro" id="IPR042097">
    <property type="entry name" value="Aminopeptidase_N-like_N_sf"/>
</dbReference>
<comment type="similarity">
    <text evidence="3">Belongs to the peptidase M1 family.</text>
</comment>
<dbReference type="Gene3D" id="1.10.390.10">
    <property type="entry name" value="Neutral Protease Domain 2"/>
    <property type="match status" value="1"/>
</dbReference>
<gene>
    <name evidence="17" type="ORF">BSCA_2457</name>
</gene>
<evidence type="ECO:0000259" key="14">
    <source>
        <dbReference type="Pfam" id="PF01433"/>
    </source>
</evidence>
<keyword evidence="8" id="KW-0479">Metal-binding</keyword>
<dbReference type="InterPro" id="IPR050344">
    <property type="entry name" value="Peptidase_M1_aminopeptidases"/>
</dbReference>
<evidence type="ECO:0000256" key="7">
    <source>
        <dbReference type="ARBA" id="ARBA00022670"/>
    </source>
</evidence>
<evidence type="ECO:0000256" key="4">
    <source>
        <dbReference type="ARBA" id="ARBA00012564"/>
    </source>
</evidence>
<keyword evidence="7" id="KW-0645">Protease</keyword>
<evidence type="ECO:0000256" key="1">
    <source>
        <dbReference type="ARBA" id="ARBA00000098"/>
    </source>
</evidence>
<dbReference type="MEROPS" id="M01.009"/>
<evidence type="ECO:0000313" key="18">
    <source>
        <dbReference type="Proteomes" id="UP000029033"/>
    </source>
</evidence>
<dbReference type="Pfam" id="PF01433">
    <property type="entry name" value="Peptidase_M1"/>
    <property type="match status" value="1"/>
</dbReference>
<dbReference type="GO" id="GO:0042277">
    <property type="term" value="F:peptide binding"/>
    <property type="evidence" value="ECO:0007669"/>
    <property type="project" value="TreeGrafter"/>
</dbReference>
<evidence type="ECO:0000256" key="3">
    <source>
        <dbReference type="ARBA" id="ARBA00010136"/>
    </source>
</evidence>
<dbReference type="GO" id="GO:0070006">
    <property type="term" value="F:metalloaminopeptidase activity"/>
    <property type="evidence" value="ECO:0007669"/>
    <property type="project" value="TreeGrafter"/>
</dbReference>
<dbReference type="eggNOG" id="COG0308">
    <property type="taxonomic scope" value="Bacteria"/>
</dbReference>
<evidence type="ECO:0000256" key="2">
    <source>
        <dbReference type="ARBA" id="ARBA00001947"/>
    </source>
</evidence>
<comment type="cofactor">
    <cofactor evidence="2">
        <name>Zn(2+)</name>
        <dbReference type="ChEBI" id="CHEBI:29105"/>
    </cofactor>
</comment>
<keyword evidence="6 17" id="KW-0031">Aminopeptidase</keyword>
<dbReference type="SUPFAM" id="SSF55486">
    <property type="entry name" value="Metalloproteases ('zincins'), catalytic domain"/>
    <property type="match status" value="1"/>
</dbReference>
<dbReference type="InterPro" id="IPR045357">
    <property type="entry name" value="Aminopeptidase_N-like_N"/>
</dbReference>
<evidence type="ECO:0000256" key="13">
    <source>
        <dbReference type="ARBA" id="ARBA00031533"/>
    </source>
</evidence>
<dbReference type="InterPro" id="IPR001930">
    <property type="entry name" value="Peptidase_M1"/>
</dbReference>
<keyword evidence="18" id="KW-1185">Reference proteome</keyword>
<protein>
    <recommendedName>
        <fullName evidence="5">Aminopeptidase N</fullName>
        <ecNumber evidence="4">3.4.11.2</ecNumber>
    </recommendedName>
    <alternativeName>
        <fullName evidence="12">Alanine aminopeptidase</fullName>
    </alternativeName>
    <alternativeName>
        <fullName evidence="13">Lysyl aminopeptidase</fullName>
    </alternativeName>
</protein>
<evidence type="ECO:0000259" key="16">
    <source>
        <dbReference type="Pfam" id="PF17900"/>
    </source>
</evidence>
<dbReference type="OrthoDB" id="100605at2"/>
<accession>A0A087D958</accession>
<dbReference type="FunFam" id="2.60.40.1730:FF:000010">
    <property type="entry name" value="Putative aminopeptidase N"/>
    <property type="match status" value="1"/>
</dbReference>
<comment type="catalytic activity">
    <reaction evidence="1">
        <text>Release of an N-terminal amino acid, Xaa-|-Yaa- from a peptide, amide or arylamide. Xaa is preferably Ala, but may be most amino acids including Pro (slow action). When a terminal hydrophobic residue is followed by a prolyl residue, the two may be released as an intact Xaa-Pro dipeptide.</text>
        <dbReference type="EC" id="3.4.11.2"/>
    </reaction>
</comment>
<dbReference type="GO" id="GO:0016285">
    <property type="term" value="F:alanyl aminopeptidase activity"/>
    <property type="evidence" value="ECO:0007669"/>
    <property type="project" value="UniProtKB-EC"/>
</dbReference>
<feature type="domain" description="Aminopeptidase N-like N-terminal" evidence="16">
    <location>
        <begin position="24"/>
        <end position="204"/>
    </location>
</feature>
<feature type="domain" description="ERAP1-like C-terminal" evidence="15">
    <location>
        <begin position="547"/>
        <end position="860"/>
    </location>
</feature>
<sequence>MPGTNLTRQEAIARRGVVVGTPDYRVSLDVTKGPETFDSTTVVTFEAVPGSSTFLDLTADEVQSVTLNGEALAVSEVYADSRIELAGLKEANTVTVTARGRYSKTGEGLQRTLDPADGNVYLYTQFEVPDARRVYAVFDQPDIKSTFTFDVKAPASWLALSNTPVAGSDEVPGALTEPGTLADRPAEGVRHWRFETTPVMSSYLTALAIGPYVERRSTYANPDGRTIDMGLYCRRTLGDALERDADYLFDVTKKGFTFFAAQWDVPYPYAKYDQVFAPEYNSGAMENIGLVIVHDRFMFSSKVNDFDLEDRDRTLLHELAHMWFGDLVTMKWWNDLWLNESFATFMGYLAGCEAVGWPDDWASFCSCQKYATIDADQRPTTHPVVAPINDLNDTYVNFDSITYTKGASVLKQMVYYVGREAFFKGIHDYLTRMAYGNATLDDLLDSLQRASGRPMRDWAERWLEHSGMTMIEAKADTDDQGAITRLTLTQSAPAEYPVLRPHRLAVGFYDLDETSGKVERTARFELDLDGESADVPEAVGLRRPDVILVNDDDLTYTKIRLDEASRGFAAEHLPQFAAPLARAVIWQSFWSMTRDGEFPAERFIDLCLKALPTESQAATFTYSMREMQITAQHYVPAERRVGTMRHISEELWRLIGEAEPGSNEQFQLINAYLAKYAADADFEAHARGLLDGSLAFEGFAVDDGVRWVILRSLAARGFLSEEDIDRELAKADTSKNRENALAAKAAIPDPQVKARFWDMMIHDESLSHTQLWEMAPAFNADLGCEDLYEPYARRYFDEAEWIWKNRSFHVADVLLRFLYPENAPAALLVELGDAWLESHPAETTDNALRRLVIDAVDGSRRAAPSGTRQPLSPCFRLPSLRGA</sequence>